<dbReference type="RefSeq" id="WP_076323379.1">
    <property type="nucleotide sequence ID" value="NZ_MRTF01000005.1"/>
</dbReference>
<evidence type="ECO:0000256" key="1">
    <source>
        <dbReference type="SAM" id="Phobius"/>
    </source>
</evidence>
<keyword evidence="1" id="KW-0812">Transmembrane</keyword>
<evidence type="ECO:0000313" key="3">
    <source>
        <dbReference type="Proteomes" id="UP000187074"/>
    </source>
</evidence>
<keyword evidence="1" id="KW-1133">Transmembrane helix</keyword>
<feature type="transmembrane region" description="Helical" evidence="1">
    <location>
        <begin position="6"/>
        <end position="24"/>
    </location>
</feature>
<gene>
    <name evidence="2" type="ORF">BK123_15950</name>
</gene>
<dbReference type="AlphaFoldDB" id="A0A1R1B0P0"/>
<keyword evidence="1" id="KW-0472">Membrane</keyword>
<dbReference type="Proteomes" id="UP000187074">
    <property type="component" value="Unassembled WGS sequence"/>
</dbReference>
<comment type="caution">
    <text evidence="2">The sequence shown here is derived from an EMBL/GenBank/DDBJ whole genome shotgun (WGS) entry which is preliminary data.</text>
</comment>
<dbReference type="STRING" id="1401.BK123_15950"/>
<name>A0A1R1B0P0_PAELA</name>
<protein>
    <submittedName>
        <fullName evidence="2">Uncharacterized protein</fullName>
    </submittedName>
</protein>
<reference evidence="2 3" key="1">
    <citation type="submission" date="2016-11" db="EMBL/GenBank/DDBJ databases">
        <title>Paenibacillus species isolates.</title>
        <authorList>
            <person name="Beno S.M."/>
        </authorList>
    </citation>
    <scope>NUCLEOTIDE SEQUENCE [LARGE SCALE GENOMIC DNA]</scope>
    <source>
        <strain evidence="2 3">FSL F4-0100</strain>
    </source>
</reference>
<organism evidence="2 3">
    <name type="scientific">Paenibacillus lautus</name>
    <name type="common">Bacillus lautus</name>
    <dbReference type="NCBI Taxonomy" id="1401"/>
    <lineage>
        <taxon>Bacteria</taxon>
        <taxon>Bacillati</taxon>
        <taxon>Bacillota</taxon>
        <taxon>Bacilli</taxon>
        <taxon>Bacillales</taxon>
        <taxon>Paenibacillaceae</taxon>
        <taxon>Paenibacillus</taxon>
    </lineage>
</organism>
<accession>A0A1R1B0P0</accession>
<sequence>MKKGATIIPLILSAIFIILLYNNLSNEGSASYRMADITSSNDRSLGKQTQHDPESTCIVFIDPADLFISIHVHPGRNQGLTNITINSI</sequence>
<evidence type="ECO:0000313" key="2">
    <source>
        <dbReference type="EMBL" id="OME92119.1"/>
    </source>
</evidence>
<dbReference type="EMBL" id="MRTF01000005">
    <property type="protein sequence ID" value="OME92119.1"/>
    <property type="molecule type" value="Genomic_DNA"/>
</dbReference>
<proteinExistence type="predicted"/>